<dbReference type="SMART" id="SM00647">
    <property type="entry name" value="IBR"/>
    <property type="match status" value="2"/>
</dbReference>
<keyword evidence="5" id="KW-0833">Ubl conjugation pathway</keyword>
<dbReference type="AlphaFoldDB" id="A0A818XTG9"/>
<dbReference type="PROSITE" id="PS00518">
    <property type="entry name" value="ZF_RING_1"/>
    <property type="match status" value="1"/>
</dbReference>
<keyword evidence="8" id="KW-0472">Membrane</keyword>
<dbReference type="GO" id="GO:0006325">
    <property type="term" value="P:chromatin organization"/>
    <property type="evidence" value="ECO:0007669"/>
    <property type="project" value="InterPro"/>
</dbReference>
<evidence type="ECO:0000256" key="2">
    <source>
        <dbReference type="ARBA" id="ARBA00022723"/>
    </source>
</evidence>
<keyword evidence="3" id="KW-0677">Repeat</keyword>
<name>A0A818XTG9_9BILA</name>
<evidence type="ECO:0000313" key="12">
    <source>
        <dbReference type="Proteomes" id="UP000663881"/>
    </source>
</evidence>
<gene>
    <name evidence="11" type="ORF">OKA104_LOCUS15113</name>
    <name evidence="10" type="ORF">VCS650_LOCUS27291</name>
</gene>
<dbReference type="SUPFAM" id="SSF57850">
    <property type="entry name" value="RING/U-box"/>
    <property type="match status" value="2"/>
</dbReference>
<evidence type="ECO:0000256" key="4">
    <source>
        <dbReference type="ARBA" id="ARBA00022771"/>
    </source>
</evidence>
<dbReference type="InterPro" id="IPR002867">
    <property type="entry name" value="IBR_dom"/>
</dbReference>
<dbReference type="GO" id="GO:2000779">
    <property type="term" value="P:regulation of double-strand break repair"/>
    <property type="evidence" value="ECO:0007669"/>
    <property type="project" value="TreeGrafter"/>
</dbReference>
<comment type="caution">
    <text evidence="11">The sequence shown here is derived from an EMBL/GenBank/DDBJ whole genome shotgun (WGS) entry which is preliminary data.</text>
</comment>
<dbReference type="GO" id="GO:0008270">
    <property type="term" value="F:zinc ion binding"/>
    <property type="evidence" value="ECO:0007669"/>
    <property type="project" value="UniProtKB-KW"/>
</dbReference>
<dbReference type="Pfam" id="PF01485">
    <property type="entry name" value="IBR"/>
    <property type="match status" value="1"/>
</dbReference>
<dbReference type="EMBL" id="CAJNON010000381">
    <property type="protein sequence ID" value="CAF1231768.1"/>
    <property type="molecule type" value="Genomic_DNA"/>
</dbReference>
<dbReference type="Proteomes" id="UP000663891">
    <property type="component" value="Unassembled WGS sequence"/>
</dbReference>
<feature type="compositionally biased region" description="Basic and acidic residues" evidence="7">
    <location>
        <begin position="279"/>
        <end position="290"/>
    </location>
</feature>
<evidence type="ECO:0000313" key="11">
    <source>
        <dbReference type="EMBL" id="CAF3741253.1"/>
    </source>
</evidence>
<dbReference type="InterPro" id="IPR044066">
    <property type="entry name" value="TRIAD_supradom"/>
</dbReference>
<dbReference type="GO" id="GO:0003677">
    <property type="term" value="F:DNA binding"/>
    <property type="evidence" value="ECO:0007669"/>
    <property type="project" value="InterPro"/>
</dbReference>
<keyword evidence="8" id="KW-0812">Transmembrane</keyword>
<feature type="region of interest" description="Disordered" evidence="7">
    <location>
        <begin position="239"/>
        <end position="302"/>
    </location>
</feature>
<dbReference type="OrthoDB" id="10248551at2759"/>
<dbReference type="GO" id="GO:0016740">
    <property type="term" value="F:transferase activity"/>
    <property type="evidence" value="ECO:0007669"/>
    <property type="project" value="UniProtKB-KW"/>
</dbReference>
<feature type="compositionally biased region" description="Basic and acidic residues" evidence="7">
    <location>
        <begin position="52"/>
        <end position="74"/>
    </location>
</feature>
<dbReference type="InterPro" id="IPR013083">
    <property type="entry name" value="Znf_RING/FYVE/PHD"/>
</dbReference>
<dbReference type="Proteomes" id="UP000663881">
    <property type="component" value="Unassembled WGS sequence"/>
</dbReference>
<feature type="compositionally biased region" description="Basic residues" evidence="7">
    <location>
        <begin position="239"/>
        <end position="255"/>
    </location>
</feature>
<keyword evidence="8" id="KW-1133">Transmembrane helix</keyword>
<feature type="domain" description="RING-type" evidence="9">
    <location>
        <begin position="280"/>
        <end position="483"/>
    </location>
</feature>
<feature type="compositionally biased region" description="Basic and acidic residues" evidence="7">
    <location>
        <begin position="17"/>
        <end position="28"/>
    </location>
</feature>
<organism evidence="11 12">
    <name type="scientific">Adineta steineri</name>
    <dbReference type="NCBI Taxonomy" id="433720"/>
    <lineage>
        <taxon>Eukaryota</taxon>
        <taxon>Metazoa</taxon>
        <taxon>Spiralia</taxon>
        <taxon>Gnathifera</taxon>
        <taxon>Rotifera</taxon>
        <taxon>Eurotatoria</taxon>
        <taxon>Bdelloidea</taxon>
        <taxon>Adinetida</taxon>
        <taxon>Adinetidae</taxon>
        <taxon>Adineta</taxon>
    </lineage>
</organism>
<protein>
    <recommendedName>
        <fullName evidence="9">RING-type domain-containing protein</fullName>
    </recommendedName>
</protein>
<feature type="compositionally biased region" description="Polar residues" evidence="7">
    <location>
        <begin position="1"/>
        <end position="13"/>
    </location>
</feature>
<evidence type="ECO:0000256" key="6">
    <source>
        <dbReference type="ARBA" id="ARBA00022833"/>
    </source>
</evidence>
<evidence type="ECO:0000256" key="5">
    <source>
        <dbReference type="ARBA" id="ARBA00022786"/>
    </source>
</evidence>
<dbReference type="PROSITE" id="PS51873">
    <property type="entry name" value="TRIAD"/>
    <property type="match status" value="1"/>
</dbReference>
<keyword evidence="2" id="KW-0479">Metal-binding</keyword>
<evidence type="ECO:0000256" key="8">
    <source>
        <dbReference type="SAM" id="Phobius"/>
    </source>
</evidence>
<dbReference type="EMBL" id="CAJOAY010000822">
    <property type="protein sequence ID" value="CAF3741253.1"/>
    <property type="molecule type" value="Genomic_DNA"/>
</dbReference>
<dbReference type="CDD" id="cd20335">
    <property type="entry name" value="BRcat_RBR"/>
    <property type="match status" value="1"/>
</dbReference>
<feature type="region of interest" description="Disordered" evidence="7">
    <location>
        <begin position="1"/>
        <end position="97"/>
    </location>
</feature>
<dbReference type="PANTHER" id="PTHR13468">
    <property type="entry name" value="DEK PROTEIN"/>
    <property type="match status" value="1"/>
</dbReference>
<dbReference type="GO" id="GO:0042393">
    <property type="term" value="F:histone binding"/>
    <property type="evidence" value="ECO:0007669"/>
    <property type="project" value="TreeGrafter"/>
</dbReference>
<evidence type="ECO:0000256" key="7">
    <source>
        <dbReference type="SAM" id="MobiDB-lite"/>
    </source>
</evidence>
<dbReference type="InterPro" id="IPR017907">
    <property type="entry name" value="Znf_RING_CS"/>
</dbReference>
<dbReference type="Pfam" id="PF22191">
    <property type="entry name" value="IBR_1"/>
    <property type="match status" value="1"/>
</dbReference>
<evidence type="ECO:0000256" key="3">
    <source>
        <dbReference type="ARBA" id="ARBA00022737"/>
    </source>
</evidence>
<dbReference type="Gene3D" id="3.30.40.10">
    <property type="entry name" value="Zinc/RING finger domain, C3HC4 (zinc finger)"/>
    <property type="match status" value="1"/>
</dbReference>
<keyword evidence="6" id="KW-0862">Zinc</keyword>
<feature type="transmembrane region" description="Helical" evidence="8">
    <location>
        <begin position="495"/>
        <end position="525"/>
    </location>
</feature>
<reference evidence="11" key="1">
    <citation type="submission" date="2021-02" db="EMBL/GenBank/DDBJ databases">
        <authorList>
            <person name="Nowell W R."/>
        </authorList>
    </citation>
    <scope>NUCLEOTIDE SEQUENCE</scope>
</reference>
<evidence type="ECO:0000256" key="1">
    <source>
        <dbReference type="ARBA" id="ARBA00022679"/>
    </source>
</evidence>
<evidence type="ECO:0000259" key="9">
    <source>
        <dbReference type="PROSITE" id="PS51873"/>
    </source>
</evidence>
<accession>A0A818XTG9</accession>
<evidence type="ECO:0000313" key="10">
    <source>
        <dbReference type="EMBL" id="CAF1231768.1"/>
    </source>
</evidence>
<proteinExistence type="predicted"/>
<dbReference type="InterPro" id="IPR044198">
    <property type="entry name" value="DEK"/>
</dbReference>
<keyword evidence="1" id="KW-0808">Transferase</keyword>
<dbReference type="GO" id="GO:0005634">
    <property type="term" value="C:nucleus"/>
    <property type="evidence" value="ECO:0007669"/>
    <property type="project" value="TreeGrafter"/>
</dbReference>
<dbReference type="PANTHER" id="PTHR13468:SF1">
    <property type="entry name" value="PROTEIN DEK"/>
    <property type="match status" value="1"/>
</dbReference>
<keyword evidence="4" id="KW-0863">Zinc-finger</keyword>
<sequence>MTSENNLNTNKDVTINGEEKVSLEEEKSSATIDTKNVKEPAVDSIEETLSIDEGKQMNGEKFDNADEKKEKRDISSNSENETTADDDMDTQPLFEQPIVLEGKRSRKPTLRLEILESLPTKKELSIPQGHGKPLGEIEYINHQITHASSDTLSRMRYVCFGRRGNKANIRKNLREFKGFEFKRQSDEYEKHLSNLIKFKKDELRSISNVLGLPSTGRNTDHAERILNFLVEPIDEGKRIPKRKSTVRSTKKRTKTSKQSVNTDQENDKSSNKTIKRKKDTSTKSKAKSEEIVNENDTTDDNKQIEANNENECVRQYCINQLDTLSIPIRCPNTGCNHLLSLDEIRSLVDNLQFQLYNKLLLDHEVTNDPQRLYCPHVDCGHILIISNKRSMTCTKCQTKICLKCRCQWHPNERCSNLLKSCEMEIHENIKYCPRCHFLLERVAGCAQIICANCKHTFCWYCLKSLNNDFFLLHFERGPCRNRLGHSRLSLFLHRLMMLSLIVLFIILLIICAPLLILLAPLLICFRYKQLKTYFNKLMKWEQPLPTTHQSSDHIEQSTRNPLIISSLDIDKSFPICDV</sequence>
<dbReference type="Gene3D" id="1.20.120.1750">
    <property type="match status" value="1"/>
</dbReference>